<evidence type="ECO:0000313" key="5">
    <source>
        <dbReference type="Proteomes" id="UP000664209"/>
    </source>
</evidence>
<accession>A0A939LMN8</accession>
<evidence type="ECO:0008006" key="6">
    <source>
        <dbReference type="Google" id="ProtNLM"/>
    </source>
</evidence>
<keyword evidence="2" id="KW-0067">ATP-binding</keyword>
<dbReference type="SUPFAM" id="SSF52540">
    <property type="entry name" value="P-loop containing nucleoside triphosphate hydrolases"/>
    <property type="match status" value="1"/>
</dbReference>
<dbReference type="GO" id="GO:0005524">
    <property type="term" value="F:ATP binding"/>
    <property type="evidence" value="ECO:0007669"/>
    <property type="project" value="UniProtKB-KW"/>
</dbReference>
<dbReference type="PANTHER" id="PTHR43384:SF6">
    <property type="entry name" value="SEPTUM SITE-DETERMINING PROTEIN MIND HOMOLOG, CHLOROPLASTIC"/>
    <property type="match status" value="1"/>
</dbReference>
<reference evidence="4" key="1">
    <citation type="submission" date="2021-03" db="EMBL/GenBank/DDBJ databases">
        <title>Actinotalea soli sp. nov., isolated from soil.</title>
        <authorList>
            <person name="Ping W."/>
            <person name="Zhang J."/>
        </authorList>
    </citation>
    <scope>NUCLEOTIDE SEQUENCE</scope>
    <source>
        <strain evidence="4">BY-33</strain>
    </source>
</reference>
<keyword evidence="5" id="KW-1185">Reference proteome</keyword>
<dbReference type="GO" id="GO:0051782">
    <property type="term" value="P:negative regulation of cell division"/>
    <property type="evidence" value="ECO:0007669"/>
    <property type="project" value="TreeGrafter"/>
</dbReference>
<dbReference type="Proteomes" id="UP000664209">
    <property type="component" value="Unassembled WGS sequence"/>
</dbReference>
<feature type="compositionally biased region" description="Basic and acidic residues" evidence="3">
    <location>
        <begin position="167"/>
        <end position="177"/>
    </location>
</feature>
<dbReference type="AlphaFoldDB" id="A0A939LMN8"/>
<evidence type="ECO:0000256" key="2">
    <source>
        <dbReference type="ARBA" id="ARBA00022840"/>
    </source>
</evidence>
<dbReference type="GO" id="GO:0009898">
    <property type="term" value="C:cytoplasmic side of plasma membrane"/>
    <property type="evidence" value="ECO:0007669"/>
    <property type="project" value="TreeGrafter"/>
</dbReference>
<dbReference type="GO" id="GO:0016887">
    <property type="term" value="F:ATP hydrolysis activity"/>
    <property type="evidence" value="ECO:0007669"/>
    <property type="project" value="TreeGrafter"/>
</dbReference>
<evidence type="ECO:0000256" key="1">
    <source>
        <dbReference type="ARBA" id="ARBA00022741"/>
    </source>
</evidence>
<dbReference type="GO" id="GO:0005829">
    <property type="term" value="C:cytosol"/>
    <property type="evidence" value="ECO:0007669"/>
    <property type="project" value="TreeGrafter"/>
</dbReference>
<dbReference type="RefSeq" id="WP_208054507.1">
    <property type="nucleotide sequence ID" value="NZ_JAGEMK010000001.1"/>
</dbReference>
<proteinExistence type="predicted"/>
<organism evidence="4 5">
    <name type="scientific">Actinotalea soli</name>
    <dbReference type="NCBI Taxonomy" id="2819234"/>
    <lineage>
        <taxon>Bacteria</taxon>
        <taxon>Bacillati</taxon>
        <taxon>Actinomycetota</taxon>
        <taxon>Actinomycetes</taxon>
        <taxon>Micrococcales</taxon>
        <taxon>Cellulomonadaceae</taxon>
        <taxon>Actinotalea</taxon>
    </lineage>
</organism>
<dbReference type="InterPro" id="IPR027417">
    <property type="entry name" value="P-loop_NTPase"/>
</dbReference>
<dbReference type="EMBL" id="JAGEMK010000001">
    <property type="protein sequence ID" value="MBO1750897.1"/>
    <property type="molecule type" value="Genomic_DNA"/>
</dbReference>
<sequence length="474" mass="48178">MSAGVLCAVRGATETAVVRELARPDGRTEVTRRCADLAELLAAAAAGLGRVAVVSTDLPGLDRESVRHLHGSGAWVVLVPEPRGGGALEPGGLGADAVTGAGGEGVGGLVVALLDEADRTGRRPGSRGAEPASRALGTDRSSSAGREHPLAVSDAAGNGRVTTPVDTVRRADLDRGAVSDGQASPEEGAREPQQVPVLAVRGGLVAVWGPTGAPGRSTTALGIASELASGLEPGQVLLVDADTYGGTLAQRLGLLDESPGLAAAARLAATGRLDAHGLGALSPVLEGGPRVLTGLGRADRWPELPSSSLEVVWQVARELARWTVVDVGFSLEQDEALSYDTRAPRRNAATLSALAEADVVVAVGTGDPIGLQRLVRGLADLAELGVPEQARVVVVNRLRASASGPQPADAVRGALRRYAGVAEVHLLPEDTAVCDGALLAAQTLVEHAPTSTVRRAMADLARVVLARHAPAGAH</sequence>
<feature type="region of interest" description="Disordered" evidence="3">
    <location>
        <begin position="118"/>
        <end position="193"/>
    </location>
</feature>
<comment type="caution">
    <text evidence="4">The sequence shown here is derived from an EMBL/GenBank/DDBJ whole genome shotgun (WGS) entry which is preliminary data.</text>
</comment>
<protein>
    <recommendedName>
        <fullName evidence="6">CobQ/CobB/MinD/ParA nucleotide binding domain-containing protein</fullName>
    </recommendedName>
</protein>
<name>A0A939LMN8_9CELL</name>
<evidence type="ECO:0000256" key="3">
    <source>
        <dbReference type="SAM" id="MobiDB-lite"/>
    </source>
</evidence>
<dbReference type="PANTHER" id="PTHR43384">
    <property type="entry name" value="SEPTUM SITE-DETERMINING PROTEIN MIND HOMOLOG, CHLOROPLASTIC-RELATED"/>
    <property type="match status" value="1"/>
</dbReference>
<dbReference type="InterPro" id="IPR050625">
    <property type="entry name" value="ParA/MinD_ATPase"/>
</dbReference>
<dbReference type="Gene3D" id="3.40.50.300">
    <property type="entry name" value="P-loop containing nucleotide triphosphate hydrolases"/>
    <property type="match status" value="1"/>
</dbReference>
<evidence type="ECO:0000313" key="4">
    <source>
        <dbReference type="EMBL" id="MBO1750897.1"/>
    </source>
</evidence>
<keyword evidence="1" id="KW-0547">Nucleotide-binding</keyword>
<gene>
    <name evidence="4" type="ORF">J4G33_03685</name>
</gene>